<dbReference type="AlphaFoldDB" id="A0A9P6TEQ2"/>
<name>A0A9P6TEQ2_9BASI</name>
<protein>
    <submittedName>
        <fullName evidence="1">Uncharacterized protein</fullName>
    </submittedName>
</protein>
<dbReference type="Proteomes" id="UP000886653">
    <property type="component" value="Unassembled WGS sequence"/>
</dbReference>
<evidence type="ECO:0000313" key="1">
    <source>
        <dbReference type="EMBL" id="KAG0147983.1"/>
    </source>
</evidence>
<organism evidence="1 2">
    <name type="scientific">Cronartium quercuum f. sp. fusiforme G11</name>
    <dbReference type="NCBI Taxonomy" id="708437"/>
    <lineage>
        <taxon>Eukaryota</taxon>
        <taxon>Fungi</taxon>
        <taxon>Dikarya</taxon>
        <taxon>Basidiomycota</taxon>
        <taxon>Pucciniomycotina</taxon>
        <taxon>Pucciniomycetes</taxon>
        <taxon>Pucciniales</taxon>
        <taxon>Coleosporiaceae</taxon>
        <taxon>Cronartium</taxon>
    </lineage>
</organism>
<sequence>MRLVSLRCEISGRAPDLSSELAQGFLGVASVGKAKTSHRGRLTINKCTTFCNQIWLGFSCKNCVIPAELCVGNSTKQALPGTSSDRPSASNDIIGTKPFRQPLSRYVRESIRLRALMHSSRLLWTSTVEGCLFKDFPDLMVRGKCTGFDAVHNTTENEKPEGGLNVPIMTLCGIEKAHLCNMILAHLIASFSCADSGQPGVSGVSTSSLRKAQCLKRKLGRNKELPAHTRQGPEHRCEDKNIGTMKKEKCYNEISKERKS</sequence>
<keyword evidence="2" id="KW-1185">Reference proteome</keyword>
<gene>
    <name evidence="1" type="ORF">CROQUDRAFT_132148</name>
</gene>
<reference evidence="1" key="1">
    <citation type="submission" date="2013-11" db="EMBL/GenBank/DDBJ databases">
        <title>Genome sequence of the fusiform rust pathogen reveals effectors for host alternation and coevolution with pine.</title>
        <authorList>
            <consortium name="DOE Joint Genome Institute"/>
            <person name="Smith K."/>
            <person name="Pendleton A."/>
            <person name="Kubisiak T."/>
            <person name="Anderson C."/>
            <person name="Salamov A."/>
            <person name="Aerts A."/>
            <person name="Riley R."/>
            <person name="Clum A."/>
            <person name="Lindquist E."/>
            <person name="Ence D."/>
            <person name="Campbell M."/>
            <person name="Kronenberg Z."/>
            <person name="Feau N."/>
            <person name="Dhillon B."/>
            <person name="Hamelin R."/>
            <person name="Burleigh J."/>
            <person name="Smith J."/>
            <person name="Yandell M."/>
            <person name="Nelson C."/>
            <person name="Grigoriev I."/>
            <person name="Davis J."/>
        </authorList>
    </citation>
    <scope>NUCLEOTIDE SEQUENCE</scope>
    <source>
        <strain evidence="1">G11</strain>
    </source>
</reference>
<comment type="caution">
    <text evidence="1">The sequence shown here is derived from an EMBL/GenBank/DDBJ whole genome shotgun (WGS) entry which is preliminary data.</text>
</comment>
<dbReference type="EMBL" id="MU167241">
    <property type="protein sequence ID" value="KAG0147983.1"/>
    <property type="molecule type" value="Genomic_DNA"/>
</dbReference>
<proteinExistence type="predicted"/>
<accession>A0A9P6TEQ2</accession>
<evidence type="ECO:0000313" key="2">
    <source>
        <dbReference type="Proteomes" id="UP000886653"/>
    </source>
</evidence>